<evidence type="ECO:0000256" key="8">
    <source>
        <dbReference type="ARBA" id="ARBA00022763"/>
    </source>
</evidence>
<evidence type="ECO:0000256" key="5">
    <source>
        <dbReference type="ARBA" id="ARBA00022023"/>
    </source>
</evidence>
<dbReference type="Gene3D" id="1.10.340.30">
    <property type="entry name" value="Hypothetical protein, domain 2"/>
    <property type="match status" value="1"/>
</dbReference>
<comment type="similarity">
    <text evidence="3 14">Belongs to the Nth/MutY family.</text>
</comment>
<dbReference type="InterPro" id="IPR029119">
    <property type="entry name" value="MutY_C"/>
</dbReference>
<dbReference type="InterPro" id="IPR023170">
    <property type="entry name" value="HhH_base_excis_C"/>
</dbReference>
<evidence type="ECO:0000256" key="3">
    <source>
        <dbReference type="ARBA" id="ARBA00008343"/>
    </source>
</evidence>
<dbReference type="PANTHER" id="PTHR42944:SF1">
    <property type="entry name" value="ADENINE DNA GLYCOSYLASE"/>
    <property type="match status" value="1"/>
</dbReference>
<comment type="cofactor">
    <cofactor evidence="14">
        <name>[4Fe-4S] cluster</name>
        <dbReference type="ChEBI" id="CHEBI:49883"/>
    </cofactor>
    <text evidence="14">Binds 1 [4Fe-4S] cluster.</text>
</comment>
<keyword evidence="17" id="KW-1185">Reference proteome</keyword>
<dbReference type="EMBL" id="JACDXW010000003">
    <property type="protein sequence ID" value="MCB5363556.1"/>
    <property type="molecule type" value="Genomic_DNA"/>
</dbReference>
<keyword evidence="12" id="KW-0234">DNA repair</keyword>
<evidence type="ECO:0000256" key="9">
    <source>
        <dbReference type="ARBA" id="ARBA00022801"/>
    </source>
</evidence>
<keyword evidence="13 14" id="KW-0326">Glycosidase</keyword>
<gene>
    <name evidence="16" type="primary">mutY</name>
    <name evidence="16" type="ORF">H0484_07315</name>
</gene>
<dbReference type="Pfam" id="PF00633">
    <property type="entry name" value="HHH"/>
    <property type="match status" value="1"/>
</dbReference>
<accession>A0ABS8CBZ3</accession>
<dbReference type="InterPro" id="IPR044298">
    <property type="entry name" value="MIG/MutY"/>
</dbReference>
<evidence type="ECO:0000256" key="10">
    <source>
        <dbReference type="ARBA" id="ARBA00023004"/>
    </source>
</evidence>
<dbReference type="Pfam" id="PF00730">
    <property type="entry name" value="HhH-GPD"/>
    <property type="match status" value="1"/>
</dbReference>
<evidence type="ECO:0000256" key="1">
    <source>
        <dbReference type="ARBA" id="ARBA00000843"/>
    </source>
</evidence>
<proteinExistence type="inferred from homology"/>
<evidence type="ECO:0000256" key="7">
    <source>
        <dbReference type="ARBA" id="ARBA00022723"/>
    </source>
</evidence>
<evidence type="ECO:0000313" key="16">
    <source>
        <dbReference type="EMBL" id="MCB5363556.1"/>
    </source>
</evidence>
<dbReference type="RefSeq" id="WP_226953898.1">
    <property type="nucleotide sequence ID" value="NZ_JACDXW010000003.1"/>
</dbReference>
<reference evidence="16 17" key="1">
    <citation type="submission" date="2020-07" db="EMBL/GenBank/DDBJ databases">
        <title>Pusillimonas sp. nov., isolated from poultry manure in Taiwan.</title>
        <authorList>
            <person name="Lin S.-Y."/>
            <person name="Tang Y.-S."/>
            <person name="Young C.-C."/>
        </authorList>
    </citation>
    <scope>NUCLEOTIDE SEQUENCE [LARGE SCALE GENOMIC DNA]</scope>
    <source>
        <strain evidence="16 17">CC-YST705</strain>
    </source>
</reference>
<dbReference type="InterPro" id="IPR003265">
    <property type="entry name" value="HhH-GPD_domain"/>
</dbReference>
<organism evidence="16 17">
    <name type="scientific">Mesopusillimonas faecipullorum</name>
    <dbReference type="NCBI Taxonomy" id="2755040"/>
    <lineage>
        <taxon>Bacteria</taxon>
        <taxon>Pseudomonadati</taxon>
        <taxon>Pseudomonadota</taxon>
        <taxon>Betaproteobacteria</taxon>
        <taxon>Burkholderiales</taxon>
        <taxon>Alcaligenaceae</taxon>
        <taxon>Mesopusillimonas</taxon>
    </lineage>
</organism>
<feature type="domain" description="HhH-GPD" evidence="15">
    <location>
        <begin position="45"/>
        <end position="200"/>
    </location>
</feature>
<evidence type="ECO:0000256" key="14">
    <source>
        <dbReference type="RuleBase" id="RU365096"/>
    </source>
</evidence>
<dbReference type="NCBIfam" id="TIGR01084">
    <property type="entry name" value="mutY"/>
    <property type="match status" value="1"/>
</dbReference>
<protein>
    <recommendedName>
        <fullName evidence="5 14">Adenine DNA glycosylase</fullName>
        <ecNumber evidence="4 14">3.2.2.31</ecNumber>
    </recommendedName>
</protein>
<comment type="catalytic activity">
    <reaction evidence="1 14">
        <text>Hydrolyzes free adenine bases from 7,8-dihydro-8-oxoguanine:adenine mismatched double-stranded DNA, leaving an apurinic site.</text>
        <dbReference type="EC" id="3.2.2.31"/>
    </reaction>
</comment>
<evidence type="ECO:0000259" key="15">
    <source>
        <dbReference type="SMART" id="SM00478"/>
    </source>
</evidence>
<dbReference type="SMART" id="SM00478">
    <property type="entry name" value="ENDO3c"/>
    <property type="match status" value="1"/>
</dbReference>
<dbReference type="Gene3D" id="3.90.79.10">
    <property type="entry name" value="Nucleoside Triphosphate Pyrophosphohydrolase"/>
    <property type="match status" value="1"/>
</dbReference>
<dbReference type="CDD" id="cd03431">
    <property type="entry name" value="NUDIX_DNA_Glycosylase_C-MutY"/>
    <property type="match status" value="1"/>
</dbReference>
<evidence type="ECO:0000256" key="2">
    <source>
        <dbReference type="ARBA" id="ARBA00002933"/>
    </source>
</evidence>
<dbReference type="Gene3D" id="1.10.1670.10">
    <property type="entry name" value="Helix-hairpin-Helix base-excision DNA repair enzymes (C-terminal)"/>
    <property type="match status" value="1"/>
</dbReference>
<evidence type="ECO:0000256" key="11">
    <source>
        <dbReference type="ARBA" id="ARBA00023014"/>
    </source>
</evidence>
<dbReference type="PANTHER" id="PTHR42944">
    <property type="entry name" value="ADENINE DNA GLYCOSYLASE"/>
    <property type="match status" value="1"/>
</dbReference>
<dbReference type="SUPFAM" id="SSF55811">
    <property type="entry name" value="Nudix"/>
    <property type="match status" value="1"/>
</dbReference>
<dbReference type="InterPro" id="IPR005760">
    <property type="entry name" value="A/G_AdeGlyc_MutY"/>
</dbReference>
<dbReference type="InterPro" id="IPR011257">
    <property type="entry name" value="DNA_glycosylase"/>
</dbReference>
<keyword evidence="10 14" id="KW-0408">Iron</keyword>
<dbReference type="Pfam" id="PF14815">
    <property type="entry name" value="NUDIX_4"/>
    <property type="match status" value="1"/>
</dbReference>
<keyword evidence="6" id="KW-0004">4Fe-4S</keyword>
<evidence type="ECO:0000256" key="6">
    <source>
        <dbReference type="ARBA" id="ARBA00022485"/>
    </source>
</evidence>
<dbReference type="CDD" id="cd00056">
    <property type="entry name" value="ENDO3c"/>
    <property type="match status" value="1"/>
</dbReference>
<keyword evidence="11" id="KW-0411">Iron-sulfur</keyword>
<name>A0ABS8CBZ3_9BURK</name>
<keyword evidence="9" id="KW-0378">Hydrolase</keyword>
<dbReference type="SUPFAM" id="SSF48150">
    <property type="entry name" value="DNA-glycosylase"/>
    <property type="match status" value="1"/>
</dbReference>
<dbReference type="InterPro" id="IPR000445">
    <property type="entry name" value="HhH_motif"/>
</dbReference>
<evidence type="ECO:0000256" key="4">
    <source>
        <dbReference type="ARBA" id="ARBA00012045"/>
    </source>
</evidence>
<dbReference type="EC" id="3.2.2.31" evidence="4 14"/>
<evidence type="ECO:0000256" key="12">
    <source>
        <dbReference type="ARBA" id="ARBA00023204"/>
    </source>
</evidence>
<evidence type="ECO:0000313" key="17">
    <source>
        <dbReference type="Proteomes" id="UP000776983"/>
    </source>
</evidence>
<sequence>MPALSLASTAGFAQTVVAWQRVYGRHDLPWQGTRDPYRIWLSEIMLQQTQVATVIAYYTRFLERFPDVQALAAATQDEVMPYWAGLGYYARARNLHRCAQIVCEQWQGRFPTNPEDLQQLPGIGRSTAAAIAAFSTGMRTPILDGNVKRVFARYFSFREHPGLRLVEQRMWALAEDIVAQGPADLDMVAYTQGMMDLGASLCSRGKPQCDACPLAQGCQARADGTQHLIPAPKPRKAIPERECHVLILENAQAVLLQRRPSSGIWGGLWTLPQFDTEAELQQACRHYGLACAKDRRMASMVHVFTHFKLTITPWHLTNASVVTEPAADQQWAALSRLPSVALPAPIKKLLEGLYPTHGTQLL</sequence>
<dbReference type="Proteomes" id="UP000776983">
    <property type="component" value="Unassembled WGS sequence"/>
</dbReference>
<comment type="caution">
    <text evidence="16">The sequence shown here is derived from an EMBL/GenBank/DDBJ whole genome shotgun (WGS) entry which is preliminary data.</text>
</comment>
<comment type="function">
    <text evidence="2">Adenine glycosylase active on G-A mispairs. MutY also corrects error-prone DNA synthesis past GO lesions which are due to the oxidatively damaged form of guanine: 7,8-dihydro-8-oxoguanine (8-oxo-dGTP).</text>
</comment>
<keyword evidence="8 14" id="KW-0227">DNA damage</keyword>
<keyword evidence="7" id="KW-0479">Metal-binding</keyword>
<evidence type="ECO:0000256" key="13">
    <source>
        <dbReference type="ARBA" id="ARBA00023295"/>
    </source>
</evidence>
<dbReference type="InterPro" id="IPR015797">
    <property type="entry name" value="NUDIX_hydrolase-like_dom_sf"/>
</dbReference>